<dbReference type="InterPro" id="IPR015943">
    <property type="entry name" value="WD40/YVTN_repeat-like_dom_sf"/>
</dbReference>
<reference evidence="1" key="1">
    <citation type="submission" date="2022-08" db="UniProtKB">
        <authorList>
            <consortium name="EnsemblMetazoa"/>
        </authorList>
    </citation>
    <scope>IDENTIFICATION</scope>
    <source>
        <strain evidence="1">Israel</strain>
    </source>
</reference>
<dbReference type="EMBL" id="AJVK01064734">
    <property type="status" value="NOT_ANNOTATED_CDS"/>
    <property type="molecule type" value="Genomic_DNA"/>
</dbReference>
<evidence type="ECO:0000313" key="2">
    <source>
        <dbReference type="Proteomes" id="UP000092462"/>
    </source>
</evidence>
<dbReference type="GO" id="GO:0005813">
    <property type="term" value="C:centrosome"/>
    <property type="evidence" value="ECO:0007669"/>
    <property type="project" value="TreeGrafter"/>
</dbReference>
<dbReference type="Gene3D" id="2.130.10.10">
    <property type="entry name" value="YVTN repeat-like/Quinoprotein amine dehydrogenase"/>
    <property type="match status" value="1"/>
</dbReference>
<name>A0A1B0DJ97_PHLPP</name>
<dbReference type="GO" id="GO:0043015">
    <property type="term" value="F:gamma-tubulin binding"/>
    <property type="evidence" value="ECO:0007669"/>
    <property type="project" value="TreeGrafter"/>
</dbReference>
<dbReference type="GO" id="GO:0000922">
    <property type="term" value="C:spindle pole"/>
    <property type="evidence" value="ECO:0007669"/>
    <property type="project" value="TreeGrafter"/>
</dbReference>
<dbReference type="GO" id="GO:0007020">
    <property type="term" value="P:microtubule nucleation"/>
    <property type="evidence" value="ECO:0007669"/>
    <property type="project" value="TreeGrafter"/>
</dbReference>
<organism evidence="1 2">
    <name type="scientific">Phlebotomus papatasi</name>
    <name type="common">Sandfly</name>
    <dbReference type="NCBI Taxonomy" id="29031"/>
    <lineage>
        <taxon>Eukaryota</taxon>
        <taxon>Metazoa</taxon>
        <taxon>Ecdysozoa</taxon>
        <taxon>Arthropoda</taxon>
        <taxon>Hexapoda</taxon>
        <taxon>Insecta</taxon>
        <taxon>Pterygota</taxon>
        <taxon>Neoptera</taxon>
        <taxon>Endopterygota</taxon>
        <taxon>Diptera</taxon>
        <taxon>Nematocera</taxon>
        <taxon>Psychodoidea</taxon>
        <taxon>Psychodidae</taxon>
        <taxon>Phlebotomus</taxon>
        <taxon>Phlebotomus</taxon>
    </lineage>
</organism>
<dbReference type="GO" id="GO:0005737">
    <property type="term" value="C:cytoplasm"/>
    <property type="evidence" value="ECO:0007669"/>
    <property type="project" value="TreeGrafter"/>
</dbReference>
<dbReference type="AlphaFoldDB" id="A0A1B0DJ97"/>
<dbReference type="GO" id="GO:0036064">
    <property type="term" value="C:ciliary basal body"/>
    <property type="evidence" value="ECO:0007669"/>
    <property type="project" value="TreeGrafter"/>
</dbReference>
<dbReference type="InterPro" id="IPR052818">
    <property type="entry name" value="NEDD1_Spindle_Assembly"/>
</dbReference>
<dbReference type="VEuPathDB" id="VectorBase:PPAPM1_005513"/>
<dbReference type="GO" id="GO:0000278">
    <property type="term" value="P:mitotic cell cycle"/>
    <property type="evidence" value="ECO:0007669"/>
    <property type="project" value="TreeGrafter"/>
</dbReference>
<dbReference type="PANTHER" id="PTHR44414">
    <property type="entry name" value="PROTEIN NEDD1"/>
    <property type="match status" value="1"/>
</dbReference>
<sequence>MEIISCGKNIQLHSFPKLNTISTYGGIVTHGSYDFQFFRNSKFFIASNPQIPAVEYFSLKSQAKISPLRKIRTENLCCVACPKNSLEYVALGLSTGHMRLINYKTKEIAYRFSPQTINNSIICLDFSATDDYLASTSETGDIRLYGMKSFIEVDSFNIDK</sequence>
<protein>
    <submittedName>
        <fullName evidence="1">Uncharacterized protein</fullName>
    </submittedName>
</protein>
<dbReference type="PANTHER" id="PTHR44414:SF1">
    <property type="entry name" value="PROTEIN NEDD1"/>
    <property type="match status" value="1"/>
</dbReference>
<evidence type="ECO:0000313" key="1">
    <source>
        <dbReference type="EnsemblMetazoa" id="PPAI008321-PA"/>
    </source>
</evidence>
<keyword evidence="2" id="KW-1185">Reference proteome</keyword>
<dbReference type="VEuPathDB" id="VectorBase:PPAI008321"/>
<dbReference type="Proteomes" id="UP000092462">
    <property type="component" value="Unassembled WGS sequence"/>
</dbReference>
<dbReference type="SUPFAM" id="SSF50978">
    <property type="entry name" value="WD40 repeat-like"/>
    <property type="match status" value="1"/>
</dbReference>
<accession>A0A1B0DJ97</accession>
<dbReference type="InterPro" id="IPR036322">
    <property type="entry name" value="WD40_repeat_dom_sf"/>
</dbReference>
<dbReference type="EnsemblMetazoa" id="PPAI008321-RA">
    <property type="protein sequence ID" value="PPAI008321-PA"/>
    <property type="gene ID" value="PPAI008321"/>
</dbReference>
<dbReference type="GO" id="GO:0005814">
    <property type="term" value="C:centriole"/>
    <property type="evidence" value="ECO:0007669"/>
    <property type="project" value="TreeGrafter"/>
</dbReference>
<proteinExistence type="predicted"/>